<dbReference type="PROSITE" id="PS50893">
    <property type="entry name" value="ABC_TRANSPORTER_2"/>
    <property type="match status" value="1"/>
</dbReference>
<dbReference type="RefSeq" id="WP_239611053.1">
    <property type="nucleotide sequence ID" value="NZ_CP069379.1"/>
</dbReference>
<dbReference type="Proteomes" id="UP001164481">
    <property type="component" value="Chromosome"/>
</dbReference>
<dbReference type="GO" id="GO:0005524">
    <property type="term" value="F:ATP binding"/>
    <property type="evidence" value="ECO:0007669"/>
    <property type="project" value="UniProtKB-KW"/>
</dbReference>
<dbReference type="AlphaFoldDB" id="A0AAX3F0F3"/>
<keyword evidence="2" id="KW-0813">Transport</keyword>
<feature type="coiled-coil region" evidence="5">
    <location>
        <begin position="441"/>
        <end position="483"/>
    </location>
</feature>
<dbReference type="InterPro" id="IPR027417">
    <property type="entry name" value="P-loop_NTPase"/>
</dbReference>
<name>A0AAX3F0F3_MYCSY</name>
<reference evidence="7" key="2">
    <citation type="submission" date="2022-11" db="EMBL/GenBank/DDBJ databases">
        <title>complete genomes of mycoplasma synoviae ZX313 strain and SD2 strain.</title>
        <authorList>
            <person name="Zhong Q."/>
        </authorList>
    </citation>
    <scope>NUCLEOTIDE SEQUENCE</scope>
    <source>
        <strain evidence="7">SD2</strain>
    </source>
</reference>
<protein>
    <submittedName>
        <fullName evidence="7">ATP-binding cassette domain-containing protein</fullName>
    </submittedName>
</protein>
<feature type="coiled-coil region" evidence="5">
    <location>
        <begin position="216"/>
        <end position="243"/>
    </location>
</feature>
<evidence type="ECO:0000256" key="1">
    <source>
        <dbReference type="ARBA" id="ARBA00005417"/>
    </source>
</evidence>
<dbReference type="PROSITE" id="PS00211">
    <property type="entry name" value="ABC_TRANSPORTER_1"/>
    <property type="match status" value="1"/>
</dbReference>
<dbReference type="Gene3D" id="3.40.50.300">
    <property type="entry name" value="P-loop containing nucleotide triphosphate hydrolases"/>
    <property type="match status" value="2"/>
</dbReference>
<dbReference type="InterPro" id="IPR013563">
    <property type="entry name" value="Oligopep_ABC_C"/>
</dbReference>
<gene>
    <name evidence="7" type="ORF">OIE46_01890</name>
</gene>
<dbReference type="GO" id="GO:0055085">
    <property type="term" value="P:transmembrane transport"/>
    <property type="evidence" value="ECO:0007669"/>
    <property type="project" value="UniProtKB-ARBA"/>
</dbReference>
<dbReference type="Pfam" id="PF08352">
    <property type="entry name" value="oligo_HPY"/>
    <property type="match status" value="1"/>
</dbReference>
<evidence type="ECO:0000256" key="2">
    <source>
        <dbReference type="ARBA" id="ARBA00022448"/>
    </source>
</evidence>
<dbReference type="Pfam" id="PF00005">
    <property type="entry name" value="ABC_tran"/>
    <property type="match status" value="2"/>
</dbReference>
<dbReference type="InterPro" id="IPR050319">
    <property type="entry name" value="ABC_transp_ATP-bind"/>
</dbReference>
<keyword evidence="4 7" id="KW-0067">ATP-binding</keyword>
<dbReference type="InterPro" id="IPR003593">
    <property type="entry name" value="AAA+_ATPase"/>
</dbReference>
<evidence type="ECO:0000259" key="6">
    <source>
        <dbReference type="PROSITE" id="PS50893"/>
    </source>
</evidence>
<organism evidence="7 8">
    <name type="scientific">Mycoplasmopsis synoviae</name>
    <name type="common">Mycoplasma synoviae</name>
    <dbReference type="NCBI Taxonomy" id="2109"/>
    <lineage>
        <taxon>Bacteria</taxon>
        <taxon>Bacillati</taxon>
        <taxon>Mycoplasmatota</taxon>
        <taxon>Mycoplasmoidales</taxon>
        <taxon>Metamycoplasmataceae</taxon>
        <taxon>Mycoplasmopsis</taxon>
    </lineage>
</organism>
<reference evidence="7" key="1">
    <citation type="submission" date="2022-10" db="EMBL/GenBank/DDBJ databases">
        <authorList>
            <person name="Wei X."/>
        </authorList>
    </citation>
    <scope>NUCLEOTIDE SEQUENCE</scope>
    <source>
        <strain evidence="7">SD2</strain>
    </source>
</reference>
<keyword evidence="3" id="KW-0547">Nucleotide-binding</keyword>
<evidence type="ECO:0000256" key="3">
    <source>
        <dbReference type="ARBA" id="ARBA00022741"/>
    </source>
</evidence>
<sequence>MKAKVQENSKKILEISNLKKYFLNKNSVNKAVDNVSFSVSEGEIVGLIGESGSGKTSVARTITRFYENYNGFVTLDSKIISGNKISKKRLKHMRRNMQMIFQDPMASVNGQNNVYSILKEPLVVNGVIQEKVKRVLKSWKQVKKNYFYTFLELAKKLELEDKALINSLFEPFYTKWSNKFQELTDEDLNLEDLYNSFVAYLEEKNKIYSELINNLYSLSNQLIEKFEEKVKAFEEDKMDADKTRLKLALDNYNKEKKLNRKNKAYFASLDTFKNTFKEFKDSFTNKKETKAIGKSILDSLLSEVENEAKLAKNSALSSANLKEYDFYIHLNQVYKFLYKLVKSNYAKLMYFDFETGKTFRDNLLNYATTYFVSKSSDSSSWTNEKFKENFKFSLDEYLNNSQKNKKQIDKDFAQNVKTFKSSLKKTFKNFFLKPDKNPEKLAKAKKNYEEAQQNFDKELAKYIEKFELKIQRIKEKIKHQDSLSDSLKKVEKDLDSKFKELNAKYVELYKKQRILPLETKKNKTTSEARSLKNAKVELTAQESLVKERLKSSKAFNLEQKYLNIDIDNINLLLGISKLDVFIKKHPYLEALNWLLYPYKILKIRALYIKSTIYKALEDVGLLKQFAYRYPHEFSGGQLQRIVIARALIINPKIIVADEPIASLDISIQAQIVNLLKDLCKKKNIGIIFIAHDLSMVEYIADKVQIMHLGKIVESGKTEKVYKSPLHPYTNTLFQSIPKISNANEKFQEISFDTKYLEEQKFPNATFLKEVEDNHYLFGTESQINKWSKKLKNVKKT</sequence>
<evidence type="ECO:0000256" key="4">
    <source>
        <dbReference type="ARBA" id="ARBA00022840"/>
    </source>
</evidence>
<dbReference type="GO" id="GO:0016887">
    <property type="term" value="F:ATP hydrolysis activity"/>
    <property type="evidence" value="ECO:0007669"/>
    <property type="project" value="InterPro"/>
</dbReference>
<dbReference type="InterPro" id="IPR003439">
    <property type="entry name" value="ABC_transporter-like_ATP-bd"/>
</dbReference>
<evidence type="ECO:0000256" key="5">
    <source>
        <dbReference type="SAM" id="Coils"/>
    </source>
</evidence>
<evidence type="ECO:0000313" key="8">
    <source>
        <dbReference type="Proteomes" id="UP001164481"/>
    </source>
</evidence>
<proteinExistence type="inferred from homology"/>
<feature type="domain" description="ABC transporter" evidence="6">
    <location>
        <begin position="13"/>
        <end position="733"/>
    </location>
</feature>
<keyword evidence="5" id="KW-0175">Coiled coil</keyword>
<evidence type="ECO:0000313" key="7">
    <source>
        <dbReference type="EMBL" id="UZW64799.1"/>
    </source>
</evidence>
<accession>A0AAX3F0F3</accession>
<dbReference type="SMART" id="SM00382">
    <property type="entry name" value="AAA"/>
    <property type="match status" value="1"/>
</dbReference>
<dbReference type="SUPFAM" id="SSF52540">
    <property type="entry name" value="P-loop containing nucleoside triphosphate hydrolases"/>
    <property type="match status" value="1"/>
</dbReference>
<dbReference type="PANTHER" id="PTHR43776:SF7">
    <property type="entry name" value="D,D-DIPEPTIDE TRANSPORT ATP-BINDING PROTEIN DDPF-RELATED"/>
    <property type="match status" value="1"/>
</dbReference>
<dbReference type="PANTHER" id="PTHR43776">
    <property type="entry name" value="TRANSPORT ATP-BINDING PROTEIN"/>
    <property type="match status" value="1"/>
</dbReference>
<comment type="similarity">
    <text evidence="1">Belongs to the ABC transporter superfamily.</text>
</comment>
<dbReference type="EMBL" id="CP107525">
    <property type="protein sequence ID" value="UZW64799.1"/>
    <property type="molecule type" value="Genomic_DNA"/>
</dbReference>
<dbReference type="GO" id="GO:0015833">
    <property type="term" value="P:peptide transport"/>
    <property type="evidence" value="ECO:0007669"/>
    <property type="project" value="InterPro"/>
</dbReference>
<dbReference type="InterPro" id="IPR017871">
    <property type="entry name" value="ABC_transporter-like_CS"/>
</dbReference>